<protein>
    <submittedName>
        <fullName evidence="7">RNA polymerase sigma-70 factor</fullName>
    </submittedName>
</protein>
<dbReference type="Pfam" id="PF08281">
    <property type="entry name" value="Sigma70_r4_2"/>
    <property type="match status" value="1"/>
</dbReference>
<evidence type="ECO:0000256" key="4">
    <source>
        <dbReference type="ARBA" id="ARBA00023163"/>
    </source>
</evidence>
<comment type="caution">
    <text evidence="7">The sequence shown here is derived from an EMBL/GenBank/DDBJ whole genome shotgun (WGS) entry which is preliminary data.</text>
</comment>
<feature type="domain" description="RNA polymerase sigma-70 region 2" evidence="5">
    <location>
        <begin position="28"/>
        <end position="92"/>
    </location>
</feature>
<evidence type="ECO:0000256" key="1">
    <source>
        <dbReference type="ARBA" id="ARBA00010641"/>
    </source>
</evidence>
<proteinExistence type="inferred from homology"/>
<evidence type="ECO:0000256" key="3">
    <source>
        <dbReference type="ARBA" id="ARBA00023082"/>
    </source>
</evidence>
<dbReference type="InterPro" id="IPR007627">
    <property type="entry name" value="RNA_pol_sigma70_r2"/>
</dbReference>
<dbReference type="InterPro" id="IPR036388">
    <property type="entry name" value="WH-like_DNA-bd_sf"/>
</dbReference>
<keyword evidence="3" id="KW-0731">Sigma factor</keyword>
<accession>A0A412JN23</accession>
<evidence type="ECO:0000259" key="5">
    <source>
        <dbReference type="Pfam" id="PF04542"/>
    </source>
</evidence>
<dbReference type="CDD" id="cd06171">
    <property type="entry name" value="Sigma70_r4"/>
    <property type="match status" value="1"/>
</dbReference>
<evidence type="ECO:0000259" key="6">
    <source>
        <dbReference type="Pfam" id="PF08281"/>
    </source>
</evidence>
<dbReference type="InterPro" id="IPR013249">
    <property type="entry name" value="RNA_pol_sigma70_r4_t2"/>
</dbReference>
<dbReference type="PANTHER" id="PTHR43133">
    <property type="entry name" value="RNA POLYMERASE ECF-TYPE SIGMA FACTO"/>
    <property type="match status" value="1"/>
</dbReference>
<dbReference type="AlphaFoldDB" id="A0A412JN23"/>
<comment type="similarity">
    <text evidence="1">Belongs to the sigma-70 factor family. ECF subfamily.</text>
</comment>
<dbReference type="InterPro" id="IPR014327">
    <property type="entry name" value="RNA_pol_sigma70_bacteroid"/>
</dbReference>
<dbReference type="InterPro" id="IPR014284">
    <property type="entry name" value="RNA_pol_sigma-70_dom"/>
</dbReference>
<evidence type="ECO:0000313" key="7">
    <source>
        <dbReference type="EMBL" id="RGS53782.1"/>
    </source>
</evidence>
<gene>
    <name evidence="7" type="ORF">DWX87_12880</name>
</gene>
<evidence type="ECO:0000256" key="2">
    <source>
        <dbReference type="ARBA" id="ARBA00023015"/>
    </source>
</evidence>
<name>A0A412JN23_BACUN</name>
<keyword evidence="2" id="KW-0805">Transcription regulation</keyword>
<feature type="domain" description="RNA polymerase sigma factor 70 region 4 type 2" evidence="6">
    <location>
        <begin position="125"/>
        <end position="171"/>
    </location>
</feature>
<dbReference type="Gene3D" id="1.10.1740.10">
    <property type="match status" value="1"/>
</dbReference>
<evidence type="ECO:0000313" key="8">
    <source>
        <dbReference type="Proteomes" id="UP000285283"/>
    </source>
</evidence>
<dbReference type="InterPro" id="IPR013324">
    <property type="entry name" value="RNA_pol_sigma_r3/r4-like"/>
</dbReference>
<dbReference type="PANTHER" id="PTHR43133:SF46">
    <property type="entry name" value="RNA POLYMERASE SIGMA-70 FACTOR ECF SUBFAMILY"/>
    <property type="match status" value="1"/>
</dbReference>
<dbReference type="InterPro" id="IPR039425">
    <property type="entry name" value="RNA_pol_sigma-70-like"/>
</dbReference>
<dbReference type="GO" id="GO:0003677">
    <property type="term" value="F:DNA binding"/>
    <property type="evidence" value="ECO:0007669"/>
    <property type="project" value="InterPro"/>
</dbReference>
<dbReference type="GO" id="GO:0006352">
    <property type="term" value="P:DNA-templated transcription initiation"/>
    <property type="evidence" value="ECO:0007669"/>
    <property type="project" value="InterPro"/>
</dbReference>
<keyword evidence="4" id="KW-0804">Transcription</keyword>
<organism evidence="7 8">
    <name type="scientific">Bacteroides uniformis</name>
    <dbReference type="NCBI Taxonomy" id="820"/>
    <lineage>
        <taxon>Bacteria</taxon>
        <taxon>Pseudomonadati</taxon>
        <taxon>Bacteroidota</taxon>
        <taxon>Bacteroidia</taxon>
        <taxon>Bacteroidales</taxon>
        <taxon>Bacteroidaceae</taxon>
        <taxon>Bacteroides</taxon>
    </lineage>
</organism>
<sequence length="200" mass="23352">MYVAGPPNDEHSLVLRLIDGNEDAFCELYAAYKNRLIYFAMRFLKSREYAEDVFQDAFTIIWQGRRFINPDASFSSYLYTIVRNRILNQLRDLVNQDKLKEQILQQAVDYSNDTQNEILANDLKQLISCAMQQLTPRQRKIFEMSREQQMSHKEIADVLGISVNTVQESISTSLRTLRFYLKKNFMVGTDLILLFVCLGL</sequence>
<dbReference type="NCBIfam" id="TIGR02985">
    <property type="entry name" value="Sig70_bacteroi1"/>
    <property type="match status" value="1"/>
</dbReference>
<dbReference type="GO" id="GO:0016987">
    <property type="term" value="F:sigma factor activity"/>
    <property type="evidence" value="ECO:0007669"/>
    <property type="project" value="UniProtKB-KW"/>
</dbReference>
<dbReference type="EMBL" id="QRVP01000012">
    <property type="protein sequence ID" value="RGS53782.1"/>
    <property type="molecule type" value="Genomic_DNA"/>
</dbReference>
<dbReference type="SUPFAM" id="SSF88946">
    <property type="entry name" value="Sigma2 domain of RNA polymerase sigma factors"/>
    <property type="match status" value="1"/>
</dbReference>
<dbReference type="SUPFAM" id="SSF88659">
    <property type="entry name" value="Sigma3 and sigma4 domains of RNA polymerase sigma factors"/>
    <property type="match status" value="1"/>
</dbReference>
<dbReference type="NCBIfam" id="TIGR02937">
    <property type="entry name" value="sigma70-ECF"/>
    <property type="match status" value="1"/>
</dbReference>
<dbReference type="Pfam" id="PF04542">
    <property type="entry name" value="Sigma70_r2"/>
    <property type="match status" value="1"/>
</dbReference>
<dbReference type="RefSeq" id="WP_117878830.1">
    <property type="nucleotide sequence ID" value="NZ_QRVP01000012.1"/>
</dbReference>
<dbReference type="Gene3D" id="1.10.10.10">
    <property type="entry name" value="Winged helix-like DNA-binding domain superfamily/Winged helix DNA-binding domain"/>
    <property type="match status" value="1"/>
</dbReference>
<dbReference type="InterPro" id="IPR013325">
    <property type="entry name" value="RNA_pol_sigma_r2"/>
</dbReference>
<dbReference type="Proteomes" id="UP000285283">
    <property type="component" value="Unassembled WGS sequence"/>
</dbReference>
<reference evidence="7 8" key="1">
    <citation type="submission" date="2018-08" db="EMBL/GenBank/DDBJ databases">
        <title>A genome reference for cultivated species of the human gut microbiota.</title>
        <authorList>
            <person name="Zou Y."/>
            <person name="Xue W."/>
            <person name="Luo G."/>
        </authorList>
    </citation>
    <scope>NUCLEOTIDE SEQUENCE [LARGE SCALE GENOMIC DNA]</scope>
    <source>
        <strain evidence="7 8">AF21-53</strain>
    </source>
</reference>